<dbReference type="CDD" id="cd14748">
    <property type="entry name" value="PBP2_UgpB"/>
    <property type="match status" value="1"/>
</dbReference>
<dbReference type="InterPro" id="IPR050490">
    <property type="entry name" value="Bact_solute-bd_prot1"/>
</dbReference>
<comment type="caution">
    <text evidence="2">The sequence shown here is derived from an EMBL/GenBank/DDBJ whole genome shotgun (WGS) entry which is preliminary data.</text>
</comment>
<dbReference type="Proteomes" id="UP000243688">
    <property type="component" value="Unassembled WGS sequence"/>
</dbReference>
<dbReference type="PROSITE" id="PS51257">
    <property type="entry name" value="PROKAR_LIPOPROTEIN"/>
    <property type="match status" value="1"/>
</dbReference>
<evidence type="ECO:0000256" key="1">
    <source>
        <dbReference type="SAM" id="MobiDB-lite"/>
    </source>
</evidence>
<feature type="region of interest" description="Disordered" evidence="1">
    <location>
        <begin position="23"/>
        <end position="43"/>
    </location>
</feature>
<evidence type="ECO:0000313" key="2">
    <source>
        <dbReference type="EMBL" id="PDO09609.1"/>
    </source>
</evidence>
<proteinExistence type="predicted"/>
<reference evidence="2 3" key="1">
    <citation type="submission" date="2016-12" db="EMBL/GenBank/DDBJ databases">
        <title>Candidatus Reconcilibacillus cellulovorans genome.</title>
        <authorList>
            <person name="Kolinko S."/>
            <person name="Wu Y.-W."/>
            <person name="Tachea F."/>
            <person name="Denzel E."/>
            <person name="Hiras J."/>
            <person name="Baecker N."/>
            <person name="Chan L.J."/>
            <person name="Eichorst S.A."/>
            <person name="Frey D."/>
            <person name="Adams P.D."/>
            <person name="Pray T."/>
            <person name="Tanjore D."/>
            <person name="Petzold C.J."/>
            <person name="Gladden J.M."/>
            <person name="Simmons B.A."/>
            <person name="Singer S.W."/>
        </authorList>
    </citation>
    <scope>NUCLEOTIDE SEQUENCE [LARGE SCALE GENOMIC DNA]</scope>
    <source>
        <strain evidence="2">JTherm</strain>
    </source>
</reference>
<dbReference type="Gene3D" id="3.40.190.10">
    <property type="entry name" value="Periplasmic binding protein-like II"/>
    <property type="match status" value="2"/>
</dbReference>
<name>A0A2A6DYJ8_9BACL</name>
<protein>
    <submittedName>
        <fullName evidence="2">ABC transporter substrate-binding protein</fullName>
    </submittedName>
</protein>
<dbReference type="AlphaFoldDB" id="A0A2A6DYJ8"/>
<dbReference type="PANTHER" id="PTHR43649:SF12">
    <property type="entry name" value="DIACETYLCHITOBIOSE BINDING PROTEIN DASA"/>
    <property type="match status" value="1"/>
</dbReference>
<dbReference type="PANTHER" id="PTHR43649">
    <property type="entry name" value="ARABINOSE-BINDING PROTEIN-RELATED"/>
    <property type="match status" value="1"/>
</dbReference>
<dbReference type="Pfam" id="PF13416">
    <property type="entry name" value="SBP_bac_8"/>
    <property type="match status" value="1"/>
</dbReference>
<dbReference type="EMBL" id="MOXJ01000033">
    <property type="protein sequence ID" value="PDO09609.1"/>
    <property type="molecule type" value="Genomic_DNA"/>
</dbReference>
<gene>
    <name evidence="2" type="ORF">BLM47_11540</name>
</gene>
<evidence type="ECO:0000313" key="3">
    <source>
        <dbReference type="Proteomes" id="UP000243688"/>
    </source>
</evidence>
<sequence length="438" mass="48430">MKVWNVLLGIALLVTVSACGREERPINPQPTAATGGAQAEPSRTTGSATEIEFWYPYSGVAGKTVEELVRRFNASQSEIVVKASYQGDYYENHAKVLAAIAAGRPPDVTIIEIASVGAFAHPGTLENLGPYVKRDGVDLNDFWPGLMLNSYWDGKLVALPFFRSTPIMYMNVSMLKEAGLDPAGPKTWEELRRYARALTIKDKRWGFTTPIDIWFYEALVFQSGGSILSEDGTKVAFNSPEGAAPIRFWKEMIEEGIMKFPPGEKYNAWTVADTDFFNQQVGMMFSSTGGLAGRLEQAKGKFELGTAFLPKNKEYAVPTGGANIVLLSKSTKKEAAWKFIRWVTSTEQAAFGSMSTGYLPTSRSAAETPEMQQRFKEIPQFQVALDQLAYARPRPMIPAYKEMQELIMTELQRAVIDKNISAEQAVAQAAAKAEKLLR</sequence>
<organism evidence="2 3">
    <name type="scientific">Candidatus Reconcilbacillus cellulovorans</name>
    <dbReference type="NCBI Taxonomy" id="1906605"/>
    <lineage>
        <taxon>Bacteria</taxon>
        <taxon>Bacillati</taxon>
        <taxon>Bacillota</taxon>
        <taxon>Bacilli</taxon>
        <taxon>Bacillales</taxon>
        <taxon>Paenibacillaceae</taxon>
        <taxon>Candidatus Reconcilbacillus</taxon>
    </lineage>
</organism>
<accession>A0A2A6DYJ8</accession>
<dbReference type="SUPFAM" id="SSF53850">
    <property type="entry name" value="Periplasmic binding protein-like II"/>
    <property type="match status" value="1"/>
</dbReference>
<dbReference type="InterPro" id="IPR006059">
    <property type="entry name" value="SBP"/>
</dbReference>